<dbReference type="InterPro" id="IPR020818">
    <property type="entry name" value="Chaperonin_GroES"/>
</dbReference>
<protein>
    <submittedName>
        <fullName evidence="2">Co-chaperonin GroES</fullName>
    </submittedName>
</protein>
<accession>A0A221S4A6</accession>
<evidence type="ECO:0000256" key="1">
    <source>
        <dbReference type="ARBA" id="ARBA00023186"/>
    </source>
</evidence>
<dbReference type="Gene3D" id="2.30.33.40">
    <property type="entry name" value="GroES chaperonin"/>
    <property type="match status" value="1"/>
</dbReference>
<reference evidence="2" key="1">
    <citation type="submission" date="2016-03" db="EMBL/GenBank/DDBJ databases">
        <title>Novel chaperonins are prevalent in the virioplankton and link to viral biology and ecology.</title>
        <authorList>
            <person name="Marine R.L."/>
            <person name="Nasko D.J."/>
            <person name="Polson S.W."/>
            <person name="Wommack K.E."/>
        </authorList>
    </citation>
    <scope>NUCLEOTIDE SEQUENCE</scope>
</reference>
<dbReference type="Pfam" id="PF00166">
    <property type="entry name" value="Cpn10"/>
    <property type="match status" value="1"/>
</dbReference>
<sequence>MIIKPFGDKILVKPIEREKSIIPGFVMNEEYNTGEVVAVGPGKKIRNDKYDIMPVAVGDRIRFGVMGKDEYLKFQPVMHNNEKHLLMSWQDVCFIEEKE</sequence>
<name>A0A221S4A6_9VIRU</name>
<evidence type="ECO:0000313" key="2">
    <source>
        <dbReference type="EMBL" id="ASN63633.1"/>
    </source>
</evidence>
<dbReference type="CDD" id="cd00320">
    <property type="entry name" value="cpn10"/>
    <property type="match status" value="1"/>
</dbReference>
<dbReference type="SMART" id="SM00883">
    <property type="entry name" value="Cpn10"/>
    <property type="match status" value="1"/>
</dbReference>
<keyword evidence="1" id="KW-0143">Chaperone</keyword>
<gene>
    <name evidence="2" type="primary">groES</name>
</gene>
<dbReference type="PRINTS" id="PR00297">
    <property type="entry name" value="CHAPERONIN10"/>
</dbReference>
<proteinExistence type="predicted"/>
<dbReference type="InterPro" id="IPR037124">
    <property type="entry name" value="Chaperonin_GroES_sf"/>
</dbReference>
<organism evidence="2">
    <name type="scientific">uncultured virus</name>
    <dbReference type="NCBI Taxonomy" id="340016"/>
    <lineage>
        <taxon>Viruses</taxon>
        <taxon>environmental samples</taxon>
    </lineage>
</organism>
<dbReference type="SUPFAM" id="SSF50129">
    <property type="entry name" value="GroES-like"/>
    <property type="match status" value="1"/>
</dbReference>
<dbReference type="EMBL" id="KU971039">
    <property type="protein sequence ID" value="ASN63633.1"/>
    <property type="molecule type" value="Genomic_DNA"/>
</dbReference>
<dbReference type="InterPro" id="IPR011032">
    <property type="entry name" value="GroES-like_sf"/>
</dbReference>
<dbReference type="GO" id="GO:0005524">
    <property type="term" value="F:ATP binding"/>
    <property type="evidence" value="ECO:0007669"/>
    <property type="project" value="InterPro"/>
</dbReference>
<dbReference type="GO" id="GO:0044183">
    <property type="term" value="F:protein folding chaperone"/>
    <property type="evidence" value="ECO:0007669"/>
    <property type="project" value="InterPro"/>
</dbReference>